<dbReference type="STRING" id="886377.Murru_2322"/>
<dbReference type="Gene3D" id="2.160.20.10">
    <property type="entry name" value="Single-stranded right-handed beta-helix, Pectin lyase-like"/>
    <property type="match status" value="1"/>
</dbReference>
<evidence type="ECO:0000256" key="2">
    <source>
        <dbReference type="ARBA" id="ARBA00023180"/>
    </source>
</evidence>
<dbReference type="SUPFAM" id="SSF51126">
    <property type="entry name" value="Pectin lyase-like"/>
    <property type="match status" value="1"/>
</dbReference>
<evidence type="ECO:0000256" key="1">
    <source>
        <dbReference type="ARBA" id="ARBA00022723"/>
    </source>
</evidence>
<dbReference type="InterPro" id="IPR052063">
    <property type="entry name" value="Polysaccharide_Lyase_1"/>
</dbReference>
<proteinExistence type="predicted"/>
<evidence type="ECO:0000313" key="5">
    <source>
        <dbReference type="Proteomes" id="UP000008908"/>
    </source>
</evidence>
<dbReference type="Proteomes" id="UP000008908">
    <property type="component" value="Chromosome"/>
</dbReference>
<dbReference type="EMBL" id="CP002999">
    <property type="protein sequence ID" value="AEM71360.1"/>
    <property type="molecule type" value="Genomic_DNA"/>
</dbReference>
<dbReference type="HOGENOM" id="CLU_466129_0_0_10"/>
<feature type="chain" id="PRO_5003435450" evidence="3">
    <location>
        <begin position="26"/>
        <end position="582"/>
    </location>
</feature>
<keyword evidence="4" id="KW-0456">Lyase</keyword>
<keyword evidence="5" id="KW-1185">Reference proteome</keyword>
<evidence type="ECO:0000313" key="4">
    <source>
        <dbReference type="EMBL" id="AEM71360.1"/>
    </source>
</evidence>
<protein>
    <submittedName>
        <fullName evidence="4">Pectate lyase</fullName>
    </submittedName>
</protein>
<dbReference type="PANTHER" id="PTHR42970:SF1">
    <property type="entry name" value="PECTATE LYASE C-RELATED"/>
    <property type="match status" value="1"/>
</dbReference>
<dbReference type="InterPro" id="IPR011050">
    <property type="entry name" value="Pectin_lyase_fold/virulence"/>
</dbReference>
<dbReference type="RefSeq" id="WP_014033641.1">
    <property type="nucleotide sequence ID" value="NC_015945.1"/>
</dbReference>
<dbReference type="AlphaFoldDB" id="G2PNI0"/>
<dbReference type="PANTHER" id="PTHR42970">
    <property type="entry name" value="PECTATE LYASE C-RELATED"/>
    <property type="match status" value="1"/>
</dbReference>
<feature type="signal peptide" evidence="3">
    <location>
        <begin position="1"/>
        <end position="25"/>
    </location>
</feature>
<keyword evidence="2" id="KW-0325">Glycoprotein</keyword>
<reference evidence="4 5" key="2">
    <citation type="journal article" date="2012" name="Stand. Genomic Sci.">
        <title>Complete genome sequence of the facultatively anaerobic, appendaged bacterium Muricauda ruestringensis type strain (B1(T)).</title>
        <authorList>
            <person name="Huntemann M."/>
            <person name="Teshima H."/>
            <person name="Lapidus A."/>
            <person name="Nolan M."/>
            <person name="Lucas S."/>
            <person name="Hammon N."/>
            <person name="Deshpande S."/>
            <person name="Cheng J.F."/>
            <person name="Tapia R."/>
            <person name="Goodwin L.A."/>
            <person name="Pitluck S."/>
            <person name="Liolios K."/>
            <person name="Pagani I."/>
            <person name="Ivanova N."/>
            <person name="Mavromatis K."/>
            <person name="Mikhailova N."/>
            <person name="Pati A."/>
            <person name="Chen A."/>
            <person name="Palaniappan K."/>
            <person name="Land M."/>
            <person name="Hauser L."/>
            <person name="Pan C."/>
            <person name="Brambilla E.M."/>
            <person name="Rohde M."/>
            <person name="Spring S."/>
            <person name="Goker M."/>
            <person name="Detter J.C."/>
            <person name="Bristow J."/>
            <person name="Eisen J.A."/>
            <person name="Markowitz V."/>
            <person name="Hugenholtz P."/>
            <person name="Kyrpides N.C."/>
            <person name="Klenk H.P."/>
            <person name="Woyke T."/>
        </authorList>
    </citation>
    <scope>NUCLEOTIDE SEQUENCE [LARGE SCALE GENOMIC DNA]</scope>
    <source>
        <strain evidence="5">DSM 13258 / LMG 19739 / B1</strain>
    </source>
</reference>
<reference evidence="5" key="1">
    <citation type="submission" date="2011-08" db="EMBL/GenBank/DDBJ databases">
        <title>The complete genome of Muricauda ruestringensis DSM 13258.</title>
        <authorList>
            <person name="Lucas S."/>
            <person name="Han J."/>
            <person name="Lapidus A."/>
            <person name="Bruce D."/>
            <person name="Goodwin L."/>
            <person name="Pitluck S."/>
            <person name="Peters L."/>
            <person name="Kyrpides N."/>
            <person name="Mavromatis K."/>
            <person name="Ivanova N."/>
            <person name="Ovchinnikova G."/>
            <person name="Teshima H."/>
            <person name="Detter J.C."/>
            <person name="Tapia R."/>
            <person name="Han C."/>
            <person name="Land M."/>
            <person name="Hauser L."/>
            <person name="Markowitz V."/>
            <person name="Cheng J.-F."/>
            <person name="Hugenholtz P."/>
            <person name="Woyke T."/>
            <person name="Wu D."/>
            <person name="Spring S."/>
            <person name="Schroeder M."/>
            <person name="Brambilla E."/>
            <person name="Klenk H.-P."/>
            <person name="Eisen J.A."/>
        </authorList>
    </citation>
    <scope>NUCLEOTIDE SEQUENCE [LARGE SCALE GENOMIC DNA]</scope>
    <source>
        <strain evidence="5">DSM 13258 / LMG 19739 / B1</strain>
    </source>
</reference>
<name>G2PNI0_ALLRU</name>
<accession>G2PNI0</accession>
<dbReference type="KEGG" id="mrs:Murru_2322"/>
<dbReference type="OrthoDB" id="8737820at2"/>
<dbReference type="GO" id="GO:0016829">
    <property type="term" value="F:lyase activity"/>
    <property type="evidence" value="ECO:0007669"/>
    <property type="project" value="UniProtKB-KW"/>
</dbReference>
<organism evidence="4 5">
    <name type="scientific">Allomuricauda ruestringensis (strain DSM 13258 / CIP 107369 / LMG 19739 / B1)</name>
    <name type="common">Muricauda ruestringensis</name>
    <dbReference type="NCBI Taxonomy" id="886377"/>
    <lineage>
        <taxon>Bacteria</taxon>
        <taxon>Pseudomonadati</taxon>
        <taxon>Bacteroidota</taxon>
        <taxon>Flavobacteriia</taxon>
        <taxon>Flavobacteriales</taxon>
        <taxon>Flavobacteriaceae</taxon>
        <taxon>Flagellimonas</taxon>
    </lineage>
</organism>
<dbReference type="Pfam" id="PF17963">
    <property type="entry name" value="Big_9"/>
    <property type="match status" value="1"/>
</dbReference>
<gene>
    <name evidence="4" type="ordered locus">Murru_2322</name>
</gene>
<sequence length="582" mass="63155">MASHKTISYVSLLLLFISLTLSSCSKDSDLFDETIQNQIEEETTEDGELINPVSFSVNNDEFTISGAVESAILDVLKNDSIPSQELESFQIVAVSDALEGDISLNEDNTITYSPKPESANKAGNNGMVSDEFTYTVEVRGKGSQNKYEKKATVVVNTQYGSADMGALKAFPGAKGFGQNAVGGRGGRIIHVTNLNEDGPGSLVEAMYASGPRIVVFDVGGEIEWTSQRSIRNPNITILGQTAPYPGITIKGNGIRVMTSEVIIRYLRIRIAGESESDPIGITNHTSNSTVENVVVDHVSLTWGNDENFSITGDSGGSSNSPTQNITLQNSIIAENIDGNHYAALIGRNVHNFSMIQNYWANNGNRVPEHTYGDETDFEFVNNVLYNYNRAMTTSFGPATVESIGNVFKADSDYPPGQADHVYQLNSYENPDGLADEGYMYQTDNIQLGTNTHGMMNSNWESANQSSRRISSPYTPLPSSEVVDAVLNNVGPSVIFPDVVDARLIGNWTDENGIQGITDINTIGGFPNITSTARAATYDTDNDGMADVWEIHTFGNLTAKPSDDEDGNGYTNIEEFVFSLTMN</sequence>
<keyword evidence="3" id="KW-0732">Signal</keyword>
<dbReference type="InterPro" id="IPR012334">
    <property type="entry name" value="Pectin_lyas_fold"/>
</dbReference>
<keyword evidence="1" id="KW-0479">Metal-binding</keyword>
<dbReference type="eggNOG" id="COG3866">
    <property type="taxonomic scope" value="Bacteria"/>
</dbReference>
<dbReference type="PROSITE" id="PS51257">
    <property type="entry name" value="PROKAR_LIPOPROTEIN"/>
    <property type="match status" value="1"/>
</dbReference>
<evidence type="ECO:0000256" key="3">
    <source>
        <dbReference type="SAM" id="SignalP"/>
    </source>
</evidence>
<dbReference type="GO" id="GO:0046872">
    <property type="term" value="F:metal ion binding"/>
    <property type="evidence" value="ECO:0007669"/>
    <property type="project" value="UniProtKB-KW"/>
</dbReference>